<gene>
    <name evidence="2" type="primary">INTS7_2</name>
    <name evidence="2" type="ORF">XENOCAPTIV_030536</name>
</gene>
<dbReference type="InterPro" id="IPR033060">
    <property type="entry name" value="INTS7"/>
</dbReference>
<dbReference type="EMBL" id="JAHRIN010009353">
    <property type="protein sequence ID" value="MEQ2194532.1"/>
    <property type="molecule type" value="Genomic_DNA"/>
</dbReference>
<proteinExistence type="predicted"/>
<evidence type="ECO:0000313" key="3">
    <source>
        <dbReference type="Proteomes" id="UP001434883"/>
    </source>
</evidence>
<dbReference type="Proteomes" id="UP001434883">
    <property type="component" value="Unassembled WGS sequence"/>
</dbReference>
<feature type="domain" description="Integrator complex subunit 7 N-terminal" evidence="1">
    <location>
        <begin position="26"/>
        <end position="75"/>
    </location>
</feature>
<sequence>MSLSTARSFLSEACYGEQELDANSALMELDKGLRSGKLGEQCEAVVLFPKLFQKYPFPILINSAFLKLADIFRLGMLGSLASIIPERKNAHHSIRQSLDSHDNVEVEAAIFAAASFSAQSKYEKLIGRTLLYHLKICDCFLAQMIHFTVLNSQGLCCWNM</sequence>
<keyword evidence="3" id="KW-1185">Reference proteome</keyword>
<evidence type="ECO:0000313" key="2">
    <source>
        <dbReference type="EMBL" id="MEQ2194532.1"/>
    </source>
</evidence>
<accession>A0ABV0QGB5</accession>
<comment type="caution">
    <text evidence="2">The sequence shown here is derived from an EMBL/GenBank/DDBJ whole genome shotgun (WGS) entry which is preliminary data.</text>
</comment>
<protein>
    <submittedName>
        <fullName evidence="2">Integrator complex subunit 7</fullName>
    </submittedName>
</protein>
<evidence type="ECO:0000259" key="1">
    <source>
        <dbReference type="Pfam" id="PF24436"/>
    </source>
</evidence>
<dbReference type="PANTHER" id="PTHR13322:SF2">
    <property type="entry name" value="INTEGRATOR COMPLEX SUBUNIT 7"/>
    <property type="match status" value="1"/>
</dbReference>
<reference evidence="2 3" key="1">
    <citation type="submission" date="2021-06" db="EMBL/GenBank/DDBJ databases">
        <authorList>
            <person name="Palmer J.M."/>
        </authorList>
    </citation>
    <scope>NUCLEOTIDE SEQUENCE [LARGE SCALE GENOMIC DNA]</scope>
    <source>
        <strain evidence="2 3">XC_2019</strain>
        <tissue evidence="2">Muscle</tissue>
    </source>
</reference>
<dbReference type="PANTHER" id="PTHR13322">
    <property type="entry name" value="C1ORF73 PROTEIN"/>
    <property type="match status" value="1"/>
</dbReference>
<dbReference type="InterPro" id="IPR056516">
    <property type="entry name" value="INTS7_N"/>
</dbReference>
<organism evidence="2 3">
    <name type="scientific">Xenoophorus captivus</name>
    <dbReference type="NCBI Taxonomy" id="1517983"/>
    <lineage>
        <taxon>Eukaryota</taxon>
        <taxon>Metazoa</taxon>
        <taxon>Chordata</taxon>
        <taxon>Craniata</taxon>
        <taxon>Vertebrata</taxon>
        <taxon>Euteleostomi</taxon>
        <taxon>Actinopterygii</taxon>
        <taxon>Neopterygii</taxon>
        <taxon>Teleostei</taxon>
        <taxon>Neoteleostei</taxon>
        <taxon>Acanthomorphata</taxon>
        <taxon>Ovalentaria</taxon>
        <taxon>Atherinomorphae</taxon>
        <taxon>Cyprinodontiformes</taxon>
        <taxon>Goodeidae</taxon>
        <taxon>Xenoophorus</taxon>
    </lineage>
</organism>
<dbReference type="Pfam" id="PF24436">
    <property type="entry name" value="INTS7_N"/>
    <property type="match status" value="1"/>
</dbReference>
<name>A0ABV0QGB5_9TELE</name>